<accession>A0A7S0M0V5</accession>
<protein>
    <submittedName>
        <fullName evidence="2">Uncharacterized protein</fullName>
    </submittedName>
</protein>
<proteinExistence type="predicted"/>
<dbReference type="EMBL" id="HBEZ01010435">
    <property type="protein sequence ID" value="CAD8628048.1"/>
    <property type="molecule type" value="Transcribed_RNA"/>
</dbReference>
<gene>
    <name evidence="2" type="ORF">CCUR1050_LOCUS5727</name>
</gene>
<organism evidence="2">
    <name type="scientific">Cryptomonas curvata</name>
    <dbReference type="NCBI Taxonomy" id="233186"/>
    <lineage>
        <taxon>Eukaryota</taxon>
        <taxon>Cryptophyceae</taxon>
        <taxon>Cryptomonadales</taxon>
        <taxon>Cryptomonadaceae</taxon>
        <taxon>Cryptomonas</taxon>
    </lineage>
</organism>
<evidence type="ECO:0000256" key="1">
    <source>
        <dbReference type="SAM" id="Coils"/>
    </source>
</evidence>
<reference evidence="2" key="1">
    <citation type="submission" date="2021-01" db="EMBL/GenBank/DDBJ databases">
        <authorList>
            <person name="Corre E."/>
            <person name="Pelletier E."/>
            <person name="Niang G."/>
            <person name="Scheremetjew M."/>
            <person name="Finn R."/>
            <person name="Kale V."/>
            <person name="Holt S."/>
            <person name="Cochrane G."/>
            <person name="Meng A."/>
            <person name="Brown T."/>
            <person name="Cohen L."/>
        </authorList>
    </citation>
    <scope>NUCLEOTIDE SEQUENCE</scope>
    <source>
        <strain evidence="2">CCAP979/52</strain>
    </source>
</reference>
<feature type="coiled-coil region" evidence="1">
    <location>
        <begin position="30"/>
        <end position="106"/>
    </location>
</feature>
<evidence type="ECO:0000313" key="2">
    <source>
        <dbReference type="EMBL" id="CAD8628048.1"/>
    </source>
</evidence>
<sequence length="145" mass="16829">MGAAIFENLVQVKVTLRELAEANEMIDECYSRVRNARNHKRGNLQELQQELKGLRSKTKQLDQELARLFEEDSKLSSKDLIVYPLMVELEKNRVETMSQLEEASLQHEVHHQQNFQASISAIGLYVKQQFLDSDCFGWKNYDQGV</sequence>
<name>A0A7S0M0V5_9CRYP</name>
<keyword evidence="1" id="KW-0175">Coiled coil</keyword>
<dbReference type="AlphaFoldDB" id="A0A7S0M0V5"/>